<feature type="active site" description="Charge relay system" evidence="6">
    <location>
        <position position="277"/>
    </location>
</feature>
<dbReference type="AlphaFoldDB" id="A0A2U3AH80"/>
<gene>
    <name evidence="9" type="ORF">DEX24_15375</name>
</gene>
<dbReference type="OrthoDB" id="9807329at2"/>
<keyword evidence="3" id="KW-0645">Protease</keyword>
<dbReference type="PANTHER" id="PTHR30237">
    <property type="entry name" value="MURAMOYLTETRAPEPTIDE CARBOXYPEPTIDASE"/>
    <property type="match status" value="1"/>
</dbReference>
<evidence type="ECO:0000256" key="5">
    <source>
        <dbReference type="ARBA" id="ARBA00022825"/>
    </source>
</evidence>
<comment type="caution">
    <text evidence="9">The sequence shown here is derived from an EMBL/GenBank/DDBJ whole genome shotgun (WGS) entry which is preliminary data.</text>
</comment>
<dbReference type="InterPro" id="IPR027461">
    <property type="entry name" value="Carboxypeptidase_A_C_sf"/>
</dbReference>
<evidence type="ECO:0000256" key="3">
    <source>
        <dbReference type="ARBA" id="ARBA00022670"/>
    </source>
</evidence>
<dbReference type="InterPro" id="IPR040921">
    <property type="entry name" value="Peptidase_S66C"/>
</dbReference>
<dbReference type="Gene3D" id="3.50.30.60">
    <property type="entry name" value="LD-carboxypeptidase A C-terminal domain-like"/>
    <property type="match status" value="1"/>
</dbReference>
<dbReference type="SUPFAM" id="SSF141986">
    <property type="entry name" value="LD-carboxypeptidase A C-terminal domain-like"/>
    <property type="match status" value="1"/>
</dbReference>
<comment type="similarity">
    <text evidence="1">Belongs to the peptidase S66 family.</text>
</comment>
<keyword evidence="2 9" id="KW-0121">Carboxypeptidase</keyword>
<evidence type="ECO:0000256" key="1">
    <source>
        <dbReference type="ARBA" id="ARBA00010233"/>
    </source>
</evidence>
<dbReference type="InterPro" id="IPR027478">
    <property type="entry name" value="LdcA_N"/>
</dbReference>
<dbReference type="InterPro" id="IPR040449">
    <property type="entry name" value="Peptidase_S66_N"/>
</dbReference>
<feature type="domain" description="LD-carboxypeptidase C-terminal" evidence="8">
    <location>
        <begin position="176"/>
        <end position="291"/>
    </location>
</feature>
<dbReference type="PIRSF" id="PIRSF028757">
    <property type="entry name" value="LD-carboxypeptidase"/>
    <property type="match status" value="1"/>
</dbReference>
<evidence type="ECO:0000256" key="4">
    <source>
        <dbReference type="ARBA" id="ARBA00022801"/>
    </source>
</evidence>
<evidence type="ECO:0000256" key="2">
    <source>
        <dbReference type="ARBA" id="ARBA00022645"/>
    </source>
</evidence>
<evidence type="ECO:0000259" key="8">
    <source>
        <dbReference type="Pfam" id="PF17676"/>
    </source>
</evidence>
<evidence type="ECO:0000313" key="10">
    <source>
        <dbReference type="Proteomes" id="UP000245938"/>
    </source>
</evidence>
<keyword evidence="5" id="KW-0720">Serine protease</keyword>
<keyword evidence="10" id="KW-1185">Reference proteome</keyword>
<evidence type="ECO:0000259" key="7">
    <source>
        <dbReference type="Pfam" id="PF02016"/>
    </source>
</evidence>
<dbReference type="Gene3D" id="3.40.50.10740">
    <property type="entry name" value="Class I glutamine amidotransferase-like"/>
    <property type="match status" value="1"/>
</dbReference>
<protein>
    <submittedName>
        <fullName evidence="9">LD-carboxypeptidase</fullName>
    </submittedName>
</protein>
<dbReference type="CDD" id="cd07025">
    <property type="entry name" value="Peptidase_S66"/>
    <property type="match status" value="1"/>
</dbReference>
<dbReference type="GO" id="GO:0006508">
    <property type="term" value="P:proteolysis"/>
    <property type="evidence" value="ECO:0007669"/>
    <property type="project" value="UniProtKB-KW"/>
</dbReference>
<feature type="domain" description="LD-carboxypeptidase N-terminal" evidence="7">
    <location>
        <begin position="14"/>
        <end position="130"/>
    </location>
</feature>
<proteinExistence type="inferred from homology"/>
<evidence type="ECO:0000256" key="6">
    <source>
        <dbReference type="PIRSR" id="PIRSR028757-1"/>
    </source>
</evidence>
<keyword evidence="4" id="KW-0378">Hydrolase</keyword>
<accession>A0A2U3AH80</accession>
<organism evidence="9 10">
    <name type="scientific">Kurthia sibirica</name>
    <dbReference type="NCBI Taxonomy" id="202750"/>
    <lineage>
        <taxon>Bacteria</taxon>
        <taxon>Bacillati</taxon>
        <taxon>Bacillota</taxon>
        <taxon>Bacilli</taxon>
        <taxon>Bacillales</taxon>
        <taxon>Caryophanaceae</taxon>
        <taxon>Kurthia</taxon>
    </lineage>
</organism>
<name>A0A2U3AH80_9BACL</name>
<dbReference type="InterPro" id="IPR029062">
    <property type="entry name" value="Class_I_gatase-like"/>
</dbReference>
<dbReference type="PANTHER" id="PTHR30237:SF2">
    <property type="entry name" value="MUREIN TETRAPEPTIDE CARBOXYPEPTIDASE"/>
    <property type="match status" value="1"/>
</dbReference>
<dbReference type="GO" id="GO:0004180">
    <property type="term" value="F:carboxypeptidase activity"/>
    <property type="evidence" value="ECO:0007669"/>
    <property type="project" value="UniProtKB-KW"/>
</dbReference>
<sequence>MRKRPARLQQGDTVGIITPASPPMRKQFDKSLEILSNLGLNYVVGEAVGEKEYYLAGTDELRVKDLHTMIADPTIKAIFCAAGGYGSSRILDQIDYLLLEENPKIFWGFSDITFLHSAFGMFSDIVTFHGPNLQALGDENVHERTIRMIQQLFTPAEIFYDETIAPLTTISGGQVRGQLVGGNLSSIVGGLGTKFELDVVNKIILIEEIGLEPVQIDAYLNQLRLSRKLEQCAGIIIGDFSKTQPREFKNSPQLAELFASYFSHLNKPVVSGFKFGHEQLNIGIPLGVDVMLDADAKTLVLLPGVE</sequence>
<dbReference type="RefSeq" id="WP_109307284.1">
    <property type="nucleotide sequence ID" value="NZ_BJUF01000042.1"/>
</dbReference>
<dbReference type="EMBL" id="QFVR01000029">
    <property type="protein sequence ID" value="PWI23908.1"/>
    <property type="molecule type" value="Genomic_DNA"/>
</dbReference>
<dbReference type="Pfam" id="PF02016">
    <property type="entry name" value="Peptidase_S66"/>
    <property type="match status" value="1"/>
</dbReference>
<dbReference type="Proteomes" id="UP000245938">
    <property type="component" value="Unassembled WGS sequence"/>
</dbReference>
<dbReference type="Pfam" id="PF17676">
    <property type="entry name" value="Peptidase_S66C"/>
    <property type="match status" value="1"/>
</dbReference>
<feature type="active site" description="Nucleophile" evidence="6">
    <location>
        <position position="110"/>
    </location>
</feature>
<reference evidence="9 10" key="1">
    <citation type="submission" date="2018-05" db="EMBL/GenBank/DDBJ databases">
        <title>Kurthia sibirica genome sequence.</title>
        <authorList>
            <person name="Maclea K.S."/>
            <person name="Goen A.E."/>
        </authorList>
    </citation>
    <scope>NUCLEOTIDE SEQUENCE [LARGE SCALE GENOMIC DNA]</scope>
    <source>
        <strain evidence="9 10">ATCC 49154</strain>
    </source>
</reference>
<dbReference type="SUPFAM" id="SSF52317">
    <property type="entry name" value="Class I glutamine amidotransferase-like"/>
    <property type="match status" value="1"/>
</dbReference>
<evidence type="ECO:0000313" key="9">
    <source>
        <dbReference type="EMBL" id="PWI23908.1"/>
    </source>
</evidence>
<feature type="active site" description="Charge relay system" evidence="6">
    <location>
        <position position="207"/>
    </location>
</feature>
<dbReference type="InterPro" id="IPR003507">
    <property type="entry name" value="S66_fam"/>
</dbReference>
<dbReference type="GO" id="GO:0008236">
    <property type="term" value="F:serine-type peptidase activity"/>
    <property type="evidence" value="ECO:0007669"/>
    <property type="project" value="UniProtKB-KW"/>
</dbReference>